<accession>A0A9K3JGX1</accession>
<evidence type="ECO:0000313" key="2">
    <source>
        <dbReference type="Proteomes" id="UP000215914"/>
    </source>
</evidence>
<protein>
    <submittedName>
        <fullName evidence="1">Uncharacterized protein</fullName>
    </submittedName>
</protein>
<sequence>MFIYCFATYIIIAIFSYNRVKRPDSPCGLIFFTFGPQLFKITSIVSNFSIFVPG</sequence>
<keyword evidence="2" id="KW-1185">Reference proteome</keyword>
<dbReference type="AlphaFoldDB" id="A0A9K3JGX1"/>
<dbReference type="Proteomes" id="UP000215914">
    <property type="component" value="Unassembled WGS sequence"/>
</dbReference>
<reference evidence="1" key="2">
    <citation type="submission" date="2020-06" db="EMBL/GenBank/DDBJ databases">
        <title>Helianthus annuus Genome sequencing and assembly Release 2.</title>
        <authorList>
            <person name="Gouzy J."/>
            <person name="Langlade N."/>
            <person name="Munos S."/>
        </authorList>
    </citation>
    <scope>NUCLEOTIDE SEQUENCE</scope>
    <source>
        <tissue evidence="1">Leaves</tissue>
    </source>
</reference>
<comment type="caution">
    <text evidence="1">The sequence shown here is derived from an EMBL/GenBank/DDBJ whole genome shotgun (WGS) entry which is preliminary data.</text>
</comment>
<proteinExistence type="predicted"/>
<dbReference type="Gramene" id="mRNA:HanXRQr2_Chr03g0120451">
    <property type="protein sequence ID" value="CDS:HanXRQr2_Chr03g0120451.1"/>
    <property type="gene ID" value="HanXRQr2_Chr03g0120451"/>
</dbReference>
<evidence type="ECO:0000313" key="1">
    <source>
        <dbReference type="EMBL" id="KAF5815203.1"/>
    </source>
</evidence>
<organism evidence="1 2">
    <name type="scientific">Helianthus annuus</name>
    <name type="common">Common sunflower</name>
    <dbReference type="NCBI Taxonomy" id="4232"/>
    <lineage>
        <taxon>Eukaryota</taxon>
        <taxon>Viridiplantae</taxon>
        <taxon>Streptophyta</taxon>
        <taxon>Embryophyta</taxon>
        <taxon>Tracheophyta</taxon>
        <taxon>Spermatophyta</taxon>
        <taxon>Magnoliopsida</taxon>
        <taxon>eudicotyledons</taxon>
        <taxon>Gunneridae</taxon>
        <taxon>Pentapetalae</taxon>
        <taxon>asterids</taxon>
        <taxon>campanulids</taxon>
        <taxon>Asterales</taxon>
        <taxon>Asteraceae</taxon>
        <taxon>Asteroideae</taxon>
        <taxon>Heliantheae alliance</taxon>
        <taxon>Heliantheae</taxon>
        <taxon>Helianthus</taxon>
    </lineage>
</organism>
<gene>
    <name evidence="1" type="ORF">HanXRQr2_Chr03g0120451</name>
</gene>
<reference evidence="1" key="1">
    <citation type="journal article" date="2017" name="Nature">
        <title>The sunflower genome provides insights into oil metabolism, flowering and Asterid evolution.</title>
        <authorList>
            <person name="Badouin H."/>
            <person name="Gouzy J."/>
            <person name="Grassa C.J."/>
            <person name="Murat F."/>
            <person name="Staton S.E."/>
            <person name="Cottret L."/>
            <person name="Lelandais-Briere C."/>
            <person name="Owens G.L."/>
            <person name="Carrere S."/>
            <person name="Mayjonade B."/>
            <person name="Legrand L."/>
            <person name="Gill N."/>
            <person name="Kane N.C."/>
            <person name="Bowers J.E."/>
            <person name="Hubner S."/>
            <person name="Bellec A."/>
            <person name="Berard A."/>
            <person name="Berges H."/>
            <person name="Blanchet N."/>
            <person name="Boniface M.C."/>
            <person name="Brunel D."/>
            <person name="Catrice O."/>
            <person name="Chaidir N."/>
            <person name="Claudel C."/>
            <person name="Donnadieu C."/>
            <person name="Faraut T."/>
            <person name="Fievet G."/>
            <person name="Helmstetter N."/>
            <person name="King M."/>
            <person name="Knapp S.J."/>
            <person name="Lai Z."/>
            <person name="Le Paslier M.C."/>
            <person name="Lippi Y."/>
            <person name="Lorenzon L."/>
            <person name="Mandel J.R."/>
            <person name="Marage G."/>
            <person name="Marchand G."/>
            <person name="Marquand E."/>
            <person name="Bret-Mestries E."/>
            <person name="Morien E."/>
            <person name="Nambeesan S."/>
            <person name="Nguyen T."/>
            <person name="Pegot-Espagnet P."/>
            <person name="Pouilly N."/>
            <person name="Raftis F."/>
            <person name="Sallet E."/>
            <person name="Schiex T."/>
            <person name="Thomas J."/>
            <person name="Vandecasteele C."/>
            <person name="Vares D."/>
            <person name="Vear F."/>
            <person name="Vautrin S."/>
            <person name="Crespi M."/>
            <person name="Mangin B."/>
            <person name="Burke J.M."/>
            <person name="Salse J."/>
            <person name="Munos S."/>
            <person name="Vincourt P."/>
            <person name="Rieseberg L.H."/>
            <person name="Langlade N.B."/>
        </authorList>
    </citation>
    <scope>NUCLEOTIDE SEQUENCE</scope>
    <source>
        <tissue evidence="1">Leaves</tissue>
    </source>
</reference>
<name>A0A9K3JGX1_HELAN</name>
<dbReference type="EMBL" id="MNCJ02000318">
    <property type="protein sequence ID" value="KAF5815203.1"/>
    <property type="molecule type" value="Genomic_DNA"/>
</dbReference>